<dbReference type="InterPro" id="IPR050863">
    <property type="entry name" value="CenT-Element_Derived"/>
</dbReference>
<sequence>MARHPELSLRKPEATSIARAMGFNKVVFSADRIFNCDETGISSVPKCKSKIIASKGREQVGTVTSAERGETNTVEICMSAAGSFMPPLFVFPRPRHNLEFIQNAPPGSFAEFHKSGWMQKEFLNADGHSTHTKSIELITMARDNGVILLCFPPRCTHKLKPLNVGFMKPLSTYYDKENTNWLCTNGGNFITVKQVADIFGLAYIDNLQLLEGTSNEISCLSANPFILVHKTENSLSHRFFSKVSITALIIPTAFPNVAVFCCNLLLSILTLHNTS</sequence>
<feature type="transmembrane region" description="Helical" evidence="1">
    <location>
        <begin position="245"/>
        <end position="269"/>
    </location>
</feature>
<reference evidence="3 4" key="1">
    <citation type="submission" date="2023-01" db="EMBL/GenBank/DDBJ databases">
        <authorList>
            <person name="Whitehead M."/>
        </authorList>
    </citation>
    <scope>NUCLEOTIDE SEQUENCE [LARGE SCALE GENOMIC DNA]</scope>
</reference>
<keyword evidence="1" id="KW-0812">Transmembrane</keyword>
<evidence type="ECO:0000313" key="3">
    <source>
        <dbReference type="EMBL" id="CAI6365466.1"/>
    </source>
</evidence>
<organism evidence="3 4">
    <name type="scientific">Macrosiphum euphorbiae</name>
    <name type="common">potato aphid</name>
    <dbReference type="NCBI Taxonomy" id="13131"/>
    <lineage>
        <taxon>Eukaryota</taxon>
        <taxon>Metazoa</taxon>
        <taxon>Ecdysozoa</taxon>
        <taxon>Arthropoda</taxon>
        <taxon>Hexapoda</taxon>
        <taxon>Insecta</taxon>
        <taxon>Pterygota</taxon>
        <taxon>Neoptera</taxon>
        <taxon>Paraneoptera</taxon>
        <taxon>Hemiptera</taxon>
        <taxon>Sternorrhyncha</taxon>
        <taxon>Aphidomorpha</taxon>
        <taxon>Aphidoidea</taxon>
        <taxon>Aphididae</taxon>
        <taxon>Macrosiphini</taxon>
        <taxon>Macrosiphum</taxon>
    </lineage>
</organism>
<dbReference type="PANTHER" id="PTHR19303:SF74">
    <property type="entry name" value="POGO TRANSPOSABLE ELEMENT WITH KRAB DOMAIN"/>
    <property type="match status" value="1"/>
</dbReference>
<dbReference type="EMBL" id="CARXXK010000004">
    <property type="protein sequence ID" value="CAI6365466.1"/>
    <property type="molecule type" value="Genomic_DNA"/>
</dbReference>
<feature type="domain" description="DDE-1" evidence="2">
    <location>
        <begin position="119"/>
        <end position="183"/>
    </location>
</feature>
<keyword evidence="4" id="KW-1185">Reference proteome</keyword>
<evidence type="ECO:0000256" key="1">
    <source>
        <dbReference type="SAM" id="Phobius"/>
    </source>
</evidence>
<protein>
    <recommendedName>
        <fullName evidence="2">DDE-1 domain-containing protein</fullName>
    </recommendedName>
</protein>
<dbReference type="GO" id="GO:0003677">
    <property type="term" value="F:DNA binding"/>
    <property type="evidence" value="ECO:0007669"/>
    <property type="project" value="TreeGrafter"/>
</dbReference>
<name>A0AAV0XD58_9HEMI</name>
<keyword evidence="1" id="KW-0472">Membrane</keyword>
<gene>
    <name evidence="3" type="ORF">MEUPH1_LOCUS20174</name>
</gene>
<keyword evidence="1" id="KW-1133">Transmembrane helix</keyword>
<accession>A0AAV0XD58</accession>
<evidence type="ECO:0000259" key="2">
    <source>
        <dbReference type="Pfam" id="PF03184"/>
    </source>
</evidence>
<proteinExistence type="predicted"/>
<dbReference type="InterPro" id="IPR004875">
    <property type="entry name" value="DDE_SF_endonuclease_dom"/>
</dbReference>
<dbReference type="Proteomes" id="UP001160148">
    <property type="component" value="Unassembled WGS sequence"/>
</dbReference>
<dbReference type="PANTHER" id="PTHR19303">
    <property type="entry name" value="TRANSPOSON"/>
    <property type="match status" value="1"/>
</dbReference>
<dbReference type="AlphaFoldDB" id="A0AAV0XD58"/>
<comment type="caution">
    <text evidence="3">The sequence shown here is derived from an EMBL/GenBank/DDBJ whole genome shotgun (WGS) entry which is preliminary data.</text>
</comment>
<dbReference type="Pfam" id="PF03184">
    <property type="entry name" value="DDE_1"/>
    <property type="match status" value="1"/>
</dbReference>
<evidence type="ECO:0000313" key="4">
    <source>
        <dbReference type="Proteomes" id="UP001160148"/>
    </source>
</evidence>
<dbReference type="GO" id="GO:0005634">
    <property type="term" value="C:nucleus"/>
    <property type="evidence" value="ECO:0007669"/>
    <property type="project" value="TreeGrafter"/>
</dbReference>